<dbReference type="Pfam" id="PF13443">
    <property type="entry name" value="HTH_26"/>
    <property type="match status" value="1"/>
</dbReference>
<dbReference type="InterPro" id="IPR003812">
    <property type="entry name" value="Fido"/>
</dbReference>
<dbReference type="SMART" id="SM00530">
    <property type="entry name" value="HTH_XRE"/>
    <property type="match status" value="1"/>
</dbReference>
<dbReference type="PANTHER" id="PTHR13504">
    <property type="entry name" value="FIDO DOMAIN-CONTAINING PROTEIN DDB_G0283145"/>
    <property type="match status" value="1"/>
</dbReference>
<proteinExistence type="predicted"/>
<sequence length="307" mass="36072">MPIQYRKLFQLLSDKGISKTELQKRIGMSSTTMAKLSKNENVSMKIIEEICRVLNCQPGDIIEMISHIDNPLLQKLREEMQMKLKGGIYHQTQVKLSYNSNRIEGSKLTEDQTRYIYETNTIATANEETASIDDIVETINHFQCFDYMLDIADQNLSEAIIKEFHRILKNNTSDSRKDWFMVGDYKSKPNMVGDNKTVAPSKVKGEMAKLLIDYNQISKVTFEDIMEFHYRFESIHPFQDGNGRVGRMIMFKECLKNNIEPFIIEEKHKQFYYRGLNNFLEERGYLLDTCFSAQDRYKEMIEYFTKE</sequence>
<evidence type="ECO:0000313" key="4">
    <source>
        <dbReference type="Proteomes" id="UP001519271"/>
    </source>
</evidence>
<dbReference type="InterPro" id="IPR010982">
    <property type="entry name" value="Lambda_DNA-bd_dom_sf"/>
</dbReference>
<protein>
    <submittedName>
        <fullName evidence="3">Fic family protein</fullName>
    </submittedName>
</protein>
<dbReference type="Proteomes" id="UP001519271">
    <property type="component" value="Unassembled WGS sequence"/>
</dbReference>
<dbReference type="Gene3D" id="1.10.3290.10">
    <property type="entry name" value="Fido-like domain"/>
    <property type="match status" value="1"/>
</dbReference>
<name>A0ABS4G3H1_9CLOT</name>
<organism evidence="3 4">
    <name type="scientific">Youngiibacter multivorans</name>
    <dbReference type="NCBI Taxonomy" id="937251"/>
    <lineage>
        <taxon>Bacteria</taxon>
        <taxon>Bacillati</taxon>
        <taxon>Bacillota</taxon>
        <taxon>Clostridia</taxon>
        <taxon>Eubacteriales</taxon>
        <taxon>Clostridiaceae</taxon>
        <taxon>Youngiibacter</taxon>
    </lineage>
</organism>
<dbReference type="SUPFAM" id="SSF47413">
    <property type="entry name" value="lambda repressor-like DNA-binding domains"/>
    <property type="match status" value="1"/>
</dbReference>
<dbReference type="PROSITE" id="PS51459">
    <property type="entry name" value="FIDO"/>
    <property type="match status" value="1"/>
</dbReference>
<gene>
    <name evidence="3" type="ORF">J2Z34_001580</name>
</gene>
<dbReference type="Pfam" id="PF02661">
    <property type="entry name" value="Fic"/>
    <property type="match status" value="1"/>
</dbReference>
<reference evidence="3 4" key="1">
    <citation type="submission" date="2021-03" db="EMBL/GenBank/DDBJ databases">
        <title>Genomic Encyclopedia of Type Strains, Phase IV (KMG-IV): sequencing the most valuable type-strain genomes for metagenomic binning, comparative biology and taxonomic classification.</title>
        <authorList>
            <person name="Goeker M."/>
        </authorList>
    </citation>
    <scope>NUCLEOTIDE SEQUENCE [LARGE SCALE GENOMIC DNA]</scope>
    <source>
        <strain evidence="3 4">DSM 6139</strain>
    </source>
</reference>
<dbReference type="InterPro" id="IPR040198">
    <property type="entry name" value="Fido_containing"/>
</dbReference>
<evidence type="ECO:0000313" key="3">
    <source>
        <dbReference type="EMBL" id="MBP1919093.1"/>
    </source>
</evidence>
<dbReference type="Gene3D" id="1.10.260.40">
    <property type="entry name" value="lambda repressor-like DNA-binding domains"/>
    <property type="match status" value="1"/>
</dbReference>
<comment type="caution">
    <text evidence="3">The sequence shown here is derived from an EMBL/GenBank/DDBJ whole genome shotgun (WGS) entry which is preliminary data.</text>
</comment>
<dbReference type="CDD" id="cd00093">
    <property type="entry name" value="HTH_XRE"/>
    <property type="match status" value="1"/>
</dbReference>
<dbReference type="PROSITE" id="PS50943">
    <property type="entry name" value="HTH_CROC1"/>
    <property type="match status" value="1"/>
</dbReference>
<dbReference type="PANTHER" id="PTHR13504:SF38">
    <property type="entry name" value="FIDO DOMAIN-CONTAINING PROTEIN"/>
    <property type="match status" value="1"/>
</dbReference>
<accession>A0ABS4G3H1</accession>
<keyword evidence="4" id="KW-1185">Reference proteome</keyword>
<dbReference type="InterPro" id="IPR036597">
    <property type="entry name" value="Fido-like_dom_sf"/>
</dbReference>
<feature type="domain" description="HTH cro/C1-type" evidence="1">
    <location>
        <begin position="15"/>
        <end position="61"/>
    </location>
</feature>
<dbReference type="RefSeq" id="WP_209459311.1">
    <property type="nucleotide sequence ID" value="NZ_JAGGKC010000011.1"/>
</dbReference>
<dbReference type="InterPro" id="IPR001387">
    <property type="entry name" value="Cro/C1-type_HTH"/>
</dbReference>
<dbReference type="SUPFAM" id="SSF140931">
    <property type="entry name" value="Fic-like"/>
    <property type="match status" value="1"/>
</dbReference>
<feature type="domain" description="Fido" evidence="2">
    <location>
        <begin position="156"/>
        <end position="306"/>
    </location>
</feature>
<evidence type="ECO:0000259" key="1">
    <source>
        <dbReference type="PROSITE" id="PS50943"/>
    </source>
</evidence>
<dbReference type="EMBL" id="JAGGKC010000011">
    <property type="protein sequence ID" value="MBP1919093.1"/>
    <property type="molecule type" value="Genomic_DNA"/>
</dbReference>
<evidence type="ECO:0000259" key="2">
    <source>
        <dbReference type="PROSITE" id="PS51459"/>
    </source>
</evidence>